<keyword evidence="7" id="KW-0472">Membrane</keyword>
<keyword evidence="5" id="KW-0249">Electron transport</keyword>
<name>A8J3G1_CHLRE</name>
<dbReference type="PANTHER" id="PTHR23130:SF171">
    <property type="entry name" value="OS01G0895300 PROTEIN"/>
    <property type="match status" value="1"/>
</dbReference>
<evidence type="ECO:0000313" key="8">
    <source>
        <dbReference type="EMBL" id="PNW72324.1"/>
    </source>
</evidence>
<evidence type="ECO:0000256" key="4">
    <source>
        <dbReference type="ARBA" id="ARBA00022729"/>
    </source>
</evidence>
<reference evidence="8 9" key="1">
    <citation type="journal article" date="2007" name="Science">
        <title>The Chlamydomonas genome reveals the evolution of key animal and plant functions.</title>
        <authorList>
            <person name="Merchant S.S."/>
            <person name="Prochnik S.E."/>
            <person name="Vallon O."/>
            <person name="Harris E.H."/>
            <person name="Karpowicz S.J."/>
            <person name="Witman G.B."/>
            <person name="Terry A."/>
            <person name="Salamov A."/>
            <person name="Fritz-Laylin L.K."/>
            <person name="Marechal-Drouard L."/>
            <person name="Marshall W.F."/>
            <person name="Qu L.H."/>
            <person name="Nelson D.R."/>
            <person name="Sanderfoot A.A."/>
            <person name="Spalding M.H."/>
            <person name="Kapitonov V.V."/>
            <person name="Ren Q."/>
            <person name="Ferris P."/>
            <person name="Lindquist E."/>
            <person name="Shapiro H."/>
            <person name="Lucas S.M."/>
            <person name="Grimwood J."/>
            <person name="Schmutz J."/>
            <person name="Cardol P."/>
            <person name="Cerutti H."/>
            <person name="Chanfreau G."/>
            <person name="Chen C.L."/>
            <person name="Cognat V."/>
            <person name="Croft M.T."/>
            <person name="Dent R."/>
            <person name="Dutcher S."/>
            <person name="Fernandez E."/>
            <person name="Fukuzawa H."/>
            <person name="Gonzalez-Ballester D."/>
            <person name="Gonzalez-Halphen D."/>
            <person name="Hallmann A."/>
            <person name="Hanikenne M."/>
            <person name="Hippler M."/>
            <person name="Inwood W."/>
            <person name="Jabbari K."/>
            <person name="Kalanon M."/>
            <person name="Kuras R."/>
            <person name="Lefebvre P.A."/>
            <person name="Lemaire S.D."/>
            <person name="Lobanov A.V."/>
            <person name="Lohr M."/>
            <person name="Manuell A."/>
            <person name="Meier I."/>
            <person name="Mets L."/>
            <person name="Mittag M."/>
            <person name="Mittelmeier T."/>
            <person name="Moroney J.V."/>
            <person name="Moseley J."/>
            <person name="Napoli C."/>
            <person name="Nedelcu A.M."/>
            <person name="Niyogi K."/>
            <person name="Novoselov S.V."/>
            <person name="Paulsen I.T."/>
            <person name="Pazour G."/>
            <person name="Purton S."/>
            <person name="Ral J.P."/>
            <person name="Riano-Pachon D.M."/>
            <person name="Riekhof W."/>
            <person name="Rymarquis L."/>
            <person name="Schroda M."/>
            <person name="Stern D."/>
            <person name="Umen J."/>
            <person name="Willows R."/>
            <person name="Wilson N."/>
            <person name="Zimmer S.L."/>
            <person name="Allmer J."/>
            <person name="Balk J."/>
            <person name="Bisova K."/>
            <person name="Chen C.J."/>
            <person name="Elias M."/>
            <person name="Gendler K."/>
            <person name="Hauser C."/>
            <person name="Lamb M.R."/>
            <person name="Ledford H."/>
            <person name="Long J.C."/>
            <person name="Minagawa J."/>
            <person name="Page M.D."/>
            <person name="Pan J."/>
            <person name="Pootakham W."/>
            <person name="Roje S."/>
            <person name="Rose A."/>
            <person name="Stahlberg E."/>
            <person name="Terauchi A.M."/>
            <person name="Yang P."/>
            <person name="Ball S."/>
            <person name="Bowler C."/>
            <person name="Dieckmann C.L."/>
            <person name="Gladyshev V.N."/>
            <person name="Green P."/>
            <person name="Jorgensen R."/>
            <person name="Mayfield S."/>
            <person name="Mueller-Roeber B."/>
            <person name="Rajamani S."/>
            <person name="Sayre R.T."/>
            <person name="Brokstein P."/>
            <person name="Dubchak I."/>
            <person name="Goodstein D."/>
            <person name="Hornick L."/>
            <person name="Huang Y.W."/>
            <person name="Jhaveri J."/>
            <person name="Luo Y."/>
            <person name="Martinez D."/>
            <person name="Ngau W.C."/>
            <person name="Otillar B."/>
            <person name="Poliakov A."/>
            <person name="Porter A."/>
            <person name="Szajkowski L."/>
            <person name="Werner G."/>
            <person name="Zhou K."/>
            <person name="Grigoriev I.V."/>
            <person name="Rokhsar D.S."/>
            <person name="Grossman A.R."/>
        </authorList>
    </citation>
    <scope>NUCLEOTIDE SEQUENCE [LARGE SCALE GENOMIC DNA]</scope>
    <source>
        <strain evidence="9">CC-503</strain>
    </source>
</reference>
<gene>
    <name evidence="8" type="ORF">CHLRE_16g672850v5</name>
</gene>
<dbReference type="RefSeq" id="XP_042916157.1">
    <property type="nucleotide sequence ID" value="XM_043071202.1"/>
</dbReference>
<dbReference type="InterPro" id="IPR045266">
    <property type="entry name" value="DOH_DOMON"/>
</dbReference>
<dbReference type="OrthoDB" id="530877at2759"/>
<dbReference type="PROSITE" id="PS50939">
    <property type="entry name" value="CYTOCHROME_B561"/>
    <property type="match status" value="1"/>
</dbReference>
<dbReference type="OMA" id="ICFTRNI"/>
<keyword evidence="2" id="KW-0813">Transport</keyword>
<evidence type="ECO:0000313" key="9">
    <source>
        <dbReference type="Proteomes" id="UP000006906"/>
    </source>
</evidence>
<evidence type="ECO:0000256" key="3">
    <source>
        <dbReference type="ARBA" id="ARBA00022692"/>
    </source>
</evidence>
<organism evidence="8 9">
    <name type="scientific">Chlamydomonas reinhardtii</name>
    <name type="common">Chlamydomonas smithii</name>
    <dbReference type="NCBI Taxonomy" id="3055"/>
    <lineage>
        <taxon>Eukaryota</taxon>
        <taxon>Viridiplantae</taxon>
        <taxon>Chlorophyta</taxon>
        <taxon>core chlorophytes</taxon>
        <taxon>Chlorophyceae</taxon>
        <taxon>CS clade</taxon>
        <taxon>Chlamydomonadales</taxon>
        <taxon>Chlamydomonadaceae</taxon>
        <taxon>Chlamydomonas</taxon>
    </lineage>
</organism>
<dbReference type="KEGG" id="cre:CHLRE_16g672850v5"/>
<dbReference type="CDD" id="cd09631">
    <property type="entry name" value="DOMON_DOH"/>
    <property type="match status" value="1"/>
</dbReference>
<sequence>MKLDIKVVAILSVALAFASTVDACGFGSAGRRQLLQATTADSGNCSRSWLGYQCTKLVCGRIRIHWSLGGPPPPGPGCSYAADWSTSGLPDASSPLLHMALQTDVGGYVAVSWPRTPGVMAPADAVIGFATGDGGANIQAYSISGWTPATVQPDSLVSVTSAALEANASSLTICFTRNISQVGKAAGIAIDPASPHYMNFVASSAAFNARHLLRQDYKCTARVALAAPPGGADDGGWRPTNTSADAEEADEEEAIQAERLTYMRLHGALQFTGWMVLVPAGTLAARHRWAFAPLALTGLWFQVHRAVQMLATVLIVTGFVLPWASFDSTDAEAAQGTGHDDSIEDDPLLENHERLAITLITGLGLHVVLAVLRPGPDAPRRRIWNLVHWWTGRGLVLLAGVNICLGISLWRRVSGGSGSEWVVTLILFAVLWLGLAAWLEWRAPPGLGRETAPPPVDNGIAAGLTAGFASSSNPSTAGNEVNMTRLAAGSFAPTVGYSKLAEPAPAPSHAHRS</sequence>
<evidence type="ECO:0000256" key="6">
    <source>
        <dbReference type="ARBA" id="ARBA00022989"/>
    </source>
</evidence>
<dbReference type="InterPro" id="IPR005018">
    <property type="entry name" value="DOMON_domain"/>
</dbReference>
<dbReference type="STRING" id="3055.A8J3G1"/>
<evidence type="ECO:0000256" key="2">
    <source>
        <dbReference type="ARBA" id="ARBA00022448"/>
    </source>
</evidence>
<dbReference type="PaxDb" id="3055-EDP01255"/>
<dbReference type="Proteomes" id="UP000006906">
    <property type="component" value="Chromosome 16"/>
</dbReference>
<dbReference type="PANTHER" id="PTHR23130">
    <property type="entry name" value="CYTOCHROME B561 AND DOMON DOMAIN-CONTAINING PROTEIN"/>
    <property type="match status" value="1"/>
</dbReference>
<dbReference type="GeneID" id="5721411"/>
<evidence type="ECO:0000256" key="1">
    <source>
        <dbReference type="ARBA" id="ARBA00004370"/>
    </source>
</evidence>
<dbReference type="InterPro" id="IPR006593">
    <property type="entry name" value="Cyt_b561/ferric_Rdtase_TM"/>
</dbReference>
<dbReference type="ExpressionAtlas" id="A8J3G1">
    <property type="expression patterns" value="baseline and differential"/>
</dbReference>
<dbReference type="InParanoid" id="A8J3G1"/>
<evidence type="ECO:0000256" key="7">
    <source>
        <dbReference type="ARBA" id="ARBA00023136"/>
    </source>
</evidence>
<dbReference type="Gene3D" id="1.20.120.1770">
    <property type="match status" value="1"/>
</dbReference>
<proteinExistence type="predicted"/>
<keyword evidence="4" id="KW-0732">Signal</keyword>
<comment type="subcellular location">
    <subcellularLocation>
        <location evidence="1">Membrane</location>
    </subcellularLocation>
</comment>
<keyword evidence="9" id="KW-1185">Reference proteome</keyword>
<keyword evidence="6" id="KW-1133">Transmembrane helix</keyword>
<dbReference type="EMBL" id="CM008977">
    <property type="protein sequence ID" value="PNW72324.1"/>
    <property type="molecule type" value="Genomic_DNA"/>
</dbReference>
<keyword evidence="3" id="KW-0812">Transmembrane</keyword>
<protein>
    <submittedName>
        <fullName evidence="8">Uncharacterized protein</fullName>
    </submittedName>
</protein>
<dbReference type="PROSITE" id="PS50836">
    <property type="entry name" value="DOMON"/>
    <property type="match status" value="1"/>
</dbReference>
<dbReference type="FunCoup" id="A8J3G1">
    <property type="interactions" value="155"/>
</dbReference>
<evidence type="ECO:0000256" key="5">
    <source>
        <dbReference type="ARBA" id="ARBA00022982"/>
    </source>
</evidence>
<dbReference type="SMART" id="SM00665">
    <property type="entry name" value="B561"/>
    <property type="match status" value="1"/>
</dbReference>
<accession>A8J3G1</accession>
<dbReference type="Gramene" id="PNW72324">
    <property type="protein sequence ID" value="PNW72324"/>
    <property type="gene ID" value="CHLRE_16g672850v5"/>
</dbReference>
<dbReference type="CDD" id="cd08760">
    <property type="entry name" value="Cyt_b561_FRRS1_like"/>
    <property type="match status" value="1"/>
</dbReference>
<dbReference type="GO" id="GO:0016020">
    <property type="term" value="C:membrane"/>
    <property type="evidence" value="ECO:0007669"/>
    <property type="project" value="UniProtKB-SubCell"/>
</dbReference>
<dbReference type="AlphaFoldDB" id="A8J3G1"/>